<accession>A0A1I4XWP0</accession>
<dbReference type="AlphaFoldDB" id="A0A1I4XWP0"/>
<keyword evidence="3 6" id="KW-0808">Transferase</keyword>
<keyword evidence="4" id="KW-0812">Transmembrane</keyword>
<dbReference type="Pfam" id="PF00535">
    <property type="entry name" value="Glycos_transf_2"/>
    <property type="match status" value="1"/>
</dbReference>
<dbReference type="OrthoDB" id="9805625at2"/>
<dbReference type="EMBL" id="FOVL01000001">
    <property type="protein sequence ID" value="SFN30207.1"/>
    <property type="molecule type" value="Genomic_DNA"/>
</dbReference>
<feature type="transmembrane region" description="Helical" evidence="4">
    <location>
        <begin position="353"/>
        <end position="373"/>
    </location>
</feature>
<feature type="transmembrane region" description="Helical" evidence="4">
    <location>
        <begin position="293"/>
        <end position="313"/>
    </location>
</feature>
<keyword evidence="7" id="KW-1185">Reference proteome</keyword>
<sequence length="385" mass="43466">MIIFVFISIAYLILMISLIYGWQQIPEFSSNFSTAETGFSIIIPFRNEGENLPVLLKSLAELQYPADKFEISLINDASEDDSVEICKNFQQNYPEFSIKILENNRQSNSPKKDAITTAIEKAEFKYILTTDADCRVPKLWLQTLNDFIKNTQAALVAGPVSLIPPSPPITPPEEGRNVKPFRAFEELDVLSLQAAGAGAFGIEQAFMCNGANLCYRKDAFLEAGGFSGNNEIASGDDVFLLQKFQQKKYKVNFLKSQEATVQTQSQKSFRALISQRIRWAAKAPAYKSLFSKFAGAIVLLMNVGLLVGAVLALMEIWPYYPVLIIFLLKFNVDFALLYLSAKFFKREEVLRSFFWSSLAYPFFSTYVALKSLVSGYEWKGRKFRS</sequence>
<feature type="domain" description="Glycosyltransferase 2-like" evidence="5">
    <location>
        <begin position="40"/>
        <end position="168"/>
    </location>
</feature>
<dbReference type="SUPFAM" id="SSF53448">
    <property type="entry name" value="Nucleotide-diphospho-sugar transferases"/>
    <property type="match status" value="1"/>
</dbReference>
<evidence type="ECO:0000256" key="1">
    <source>
        <dbReference type="ARBA" id="ARBA00006739"/>
    </source>
</evidence>
<comment type="similarity">
    <text evidence="1">Belongs to the glycosyltransferase 2 family.</text>
</comment>
<reference evidence="6 7" key="1">
    <citation type="submission" date="2016-10" db="EMBL/GenBank/DDBJ databases">
        <authorList>
            <person name="de Groot N.N."/>
        </authorList>
    </citation>
    <scope>NUCLEOTIDE SEQUENCE [LARGE SCALE GENOMIC DNA]</scope>
    <source>
        <strain evidence="6 7">DSM 17794</strain>
    </source>
</reference>
<gene>
    <name evidence="6" type="ORF">SAMN05660413_00417</name>
</gene>
<dbReference type="PANTHER" id="PTHR43630:SF1">
    <property type="entry name" value="POLY-BETA-1,6-N-ACETYL-D-GLUCOSAMINE SYNTHASE"/>
    <property type="match status" value="1"/>
</dbReference>
<evidence type="ECO:0000256" key="2">
    <source>
        <dbReference type="ARBA" id="ARBA00022676"/>
    </source>
</evidence>
<protein>
    <submittedName>
        <fullName evidence="6">Glycosyltransferase, catalytic subunit of cellulose synthase and poly-beta-1,6-N-acetylglucosamine synthase</fullName>
    </submittedName>
</protein>
<proteinExistence type="inferred from homology"/>
<dbReference type="Proteomes" id="UP000199153">
    <property type="component" value="Unassembled WGS sequence"/>
</dbReference>
<organism evidence="6 7">
    <name type="scientific">Salegentibacter flavus</name>
    <dbReference type="NCBI Taxonomy" id="287099"/>
    <lineage>
        <taxon>Bacteria</taxon>
        <taxon>Pseudomonadati</taxon>
        <taxon>Bacteroidota</taxon>
        <taxon>Flavobacteriia</taxon>
        <taxon>Flavobacteriales</taxon>
        <taxon>Flavobacteriaceae</taxon>
        <taxon>Salegentibacter</taxon>
    </lineage>
</organism>
<evidence type="ECO:0000256" key="4">
    <source>
        <dbReference type="SAM" id="Phobius"/>
    </source>
</evidence>
<evidence type="ECO:0000256" key="3">
    <source>
        <dbReference type="ARBA" id="ARBA00022679"/>
    </source>
</evidence>
<keyword evidence="4" id="KW-1133">Transmembrane helix</keyword>
<name>A0A1I4XWP0_9FLAO</name>
<dbReference type="InterPro" id="IPR029044">
    <property type="entry name" value="Nucleotide-diphossugar_trans"/>
</dbReference>
<keyword evidence="4" id="KW-0472">Membrane</keyword>
<evidence type="ECO:0000259" key="5">
    <source>
        <dbReference type="Pfam" id="PF00535"/>
    </source>
</evidence>
<dbReference type="InterPro" id="IPR001173">
    <property type="entry name" value="Glyco_trans_2-like"/>
</dbReference>
<dbReference type="CDD" id="cd04192">
    <property type="entry name" value="GT_2_like_e"/>
    <property type="match status" value="1"/>
</dbReference>
<keyword evidence="2" id="KW-0328">Glycosyltransferase</keyword>
<evidence type="ECO:0000313" key="6">
    <source>
        <dbReference type="EMBL" id="SFN30207.1"/>
    </source>
</evidence>
<dbReference type="RefSeq" id="WP_093405219.1">
    <property type="nucleotide sequence ID" value="NZ_FOVL01000001.1"/>
</dbReference>
<dbReference type="GO" id="GO:0016757">
    <property type="term" value="F:glycosyltransferase activity"/>
    <property type="evidence" value="ECO:0007669"/>
    <property type="project" value="UniProtKB-KW"/>
</dbReference>
<evidence type="ECO:0000313" key="7">
    <source>
        <dbReference type="Proteomes" id="UP000199153"/>
    </source>
</evidence>
<feature type="transmembrane region" description="Helical" evidence="4">
    <location>
        <begin position="320"/>
        <end position="341"/>
    </location>
</feature>
<dbReference type="STRING" id="287099.SAMN05660413_00417"/>
<dbReference type="Gene3D" id="3.90.550.10">
    <property type="entry name" value="Spore Coat Polysaccharide Biosynthesis Protein SpsA, Chain A"/>
    <property type="match status" value="1"/>
</dbReference>
<dbReference type="PANTHER" id="PTHR43630">
    <property type="entry name" value="POLY-BETA-1,6-N-ACETYL-D-GLUCOSAMINE SYNTHASE"/>
    <property type="match status" value="1"/>
</dbReference>